<organism evidence="1 2">
    <name type="scientific">Streptosporangium subroseum</name>
    <dbReference type="NCBI Taxonomy" id="106412"/>
    <lineage>
        <taxon>Bacteria</taxon>
        <taxon>Bacillati</taxon>
        <taxon>Actinomycetota</taxon>
        <taxon>Actinomycetes</taxon>
        <taxon>Streptosporangiales</taxon>
        <taxon>Streptosporangiaceae</taxon>
        <taxon>Streptosporangium</taxon>
    </lineage>
</organism>
<proteinExistence type="predicted"/>
<dbReference type="Proteomes" id="UP000198282">
    <property type="component" value="Unassembled WGS sequence"/>
</dbReference>
<evidence type="ECO:0000313" key="1">
    <source>
        <dbReference type="EMBL" id="SNS78085.1"/>
    </source>
</evidence>
<sequence>MSFELPEWFCRMFSSPRFVPYRNAVDGDDKRAWDLYRWNIEVSEAFYCPLHCLEVSLRNAQHIELSARFGRVDWWVAAPLRKHELAKIAQAERSLRDKGAGLPSADDVIAELSFGFWVSLLSRSYDRYLWVPVLHRAFPHYSGRREGLRDNLQAMVLLRNRVMHHEPIHHRRLEADHVKIYRLLGYLEPAVAVWLRDFDRVPEVLKRRPEGRGR</sequence>
<accession>A0A239HAC4</accession>
<evidence type="ECO:0000313" key="2">
    <source>
        <dbReference type="Proteomes" id="UP000198282"/>
    </source>
</evidence>
<keyword evidence="2" id="KW-1185">Reference proteome</keyword>
<dbReference type="RefSeq" id="WP_245878388.1">
    <property type="nucleotide sequence ID" value="NZ_FZOD01000016.1"/>
</dbReference>
<evidence type="ECO:0008006" key="3">
    <source>
        <dbReference type="Google" id="ProtNLM"/>
    </source>
</evidence>
<dbReference type="EMBL" id="FZOD01000016">
    <property type="protein sequence ID" value="SNS78085.1"/>
    <property type="molecule type" value="Genomic_DNA"/>
</dbReference>
<gene>
    <name evidence="1" type="ORF">SAMN05216276_101618</name>
</gene>
<name>A0A239HAC4_9ACTN</name>
<protein>
    <recommendedName>
        <fullName evidence="3">Abi-like protein</fullName>
    </recommendedName>
</protein>
<reference evidence="1 2" key="1">
    <citation type="submission" date="2017-06" db="EMBL/GenBank/DDBJ databases">
        <authorList>
            <person name="Kim H.J."/>
            <person name="Triplett B.A."/>
        </authorList>
    </citation>
    <scope>NUCLEOTIDE SEQUENCE [LARGE SCALE GENOMIC DNA]</scope>
    <source>
        <strain evidence="1 2">CGMCC 4.2132</strain>
    </source>
</reference>
<dbReference type="AlphaFoldDB" id="A0A239HAC4"/>